<name>A0A6S7BFQ0_9BURK</name>
<dbReference type="Gene3D" id="3.90.960.10">
    <property type="entry name" value="YbaK/aminoacyl-tRNA synthetase-associated domain"/>
    <property type="match status" value="1"/>
</dbReference>
<dbReference type="SUPFAM" id="SSF55826">
    <property type="entry name" value="YbaK/ProRS associated domain"/>
    <property type="match status" value="1"/>
</dbReference>
<evidence type="ECO:0000313" key="2">
    <source>
        <dbReference type="EMBL" id="CAB3798486.1"/>
    </source>
</evidence>
<protein>
    <recommendedName>
        <fullName evidence="1">YbaK/aminoacyl-tRNA synthetase-associated domain-containing protein</fullName>
    </recommendedName>
</protein>
<dbReference type="GO" id="GO:0002161">
    <property type="term" value="F:aminoacyl-tRNA deacylase activity"/>
    <property type="evidence" value="ECO:0007669"/>
    <property type="project" value="InterPro"/>
</dbReference>
<dbReference type="Pfam" id="PF04073">
    <property type="entry name" value="tRNA_edit"/>
    <property type="match status" value="1"/>
</dbReference>
<feature type="domain" description="YbaK/aminoacyl-tRNA synthetase-associated" evidence="1">
    <location>
        <begin position="26"/>
        <end position="143"/>
    </location>
</feature>
<accession>A0A6S7BFQ0</accession>
<keyword evidence="3" id="KW-1185">Reference proteome</keyword>
<dbReference type="AlphaFoldDB" id="A0A6S7BFQ0"/>
<dbReference type="EMBL" id="CADIKK010000024">
    <property type="protein sequence ID" value="CAB3798486.1"/>
    <property type="molecule type" value="Genomic_DNA"/>
</dbReference>
<dbReference type="CDD" id="cd04332">
    <property type="entry name" value="YbaK_like"/>
    <property type="match status" value="1"/>
</dbReference>
<sequence>MSMSATLQDCLSSKGSRYEIVHHPFSHSSIETAAAAHIPGDRLAKTVLLEDEHGYAAAVLPSTYAVRLSSLWALTGRHLWLAKEVDIRELFKDCDVGALPPVCTAYGMRTYLDESLVRQPDVYFEAGDHEELIHMSTDQFLDLMDRAERARFARRMQGMPSS</sequence>
<dbReference type="RefSeq" id="WP_175151853.1">
    <property type="nucleotide sequence ID" value="NZ_CADIKK010000024.1"/>
</dbReference>
<dbReference type="InterPro" id="IPR007214">
    <property type="entry name" value="YbaK/aa-tRNA-synth-assoc-dom"/>
</dbReference>
<evidence type="ECO:0000313" key="3">
    <source>
        <dbReference type="Proteomes" id="UP000494365"/>
    </source>
</evidence>
<gene>
    <name evidence="2" type="ORF">LMG28614_04772</name>
</gene>
<dbReference type="Proteomes" id="UP000494365">
    <property type="component" value="Unassembled WGS sequence"/>
</dbReference>
<proteinExistence type="predicted"/>
<dbReference type="InterPro" id="IPR036754">
    <property type="entry name" value="YbaK/aa-tRNA-synt-asso_dom_sf"/>
</dbReference>
<reference evidence="2 3" key="1">
    <citation type="submission" date="2020-04" db="EMBL/GenBank/DDBJ databases">
        <authorList>
            <person name="De Canck E."/>
        </authorList>
    </citation>
    <scope>NUCLEOTIDE SEQUENCE [LARGE SCALE GENOMIC DNA]</scope>
    <source>
        <strain evidence="2 3">LMG 28614</strain>
    </source>
</reference>
<organism evidence="2 3">
    <name type="scientific">Paraburkholderia ultramafica</name>
    <dbReference type="NCBI Taxonomy" id="1544867"/>
    <lineage>
        <taxon>Bacteria</taxon>
        <taxon>Pseudomonadati</taxon>
        <taxon>Pseudomonadota</taxon>
        <taxon>Betaproteobacteria</taxon>
        <taxon>Burkholderiales</taxon>
        <taxon>Burkholderiaceae</taxon>
        <taxon>Paraburkholderia</taxon>
    </lineage>
</organism>
<evidence type="ECO:0000259" key="1">
    <source>
        <dbReference type="Pfam" id="PF04073"/>
    </source>
</evidence>